<dbReference type="RefSeq" id="WP_246375144.1">
    <property type="nucleotide sequence ID" value="NZ_JACHLZ010000001.1"/>
</dbReference>
<proteinExistence type="predicted"/>
<comment type="caution">
    <text evidence="1">The sequence shown here is derived from an EMBL/GenBank/DDBJ whole genome shotgun (WGS) entry which is preliminary data.</text>
</comment>
<protein>
    <submittedName>
        <fullName evidence="1">Flp pilus assembly CpaF family ATPase</fullName>
    </submittedName>
</protein>
<dbReference type="Gene3D" id="3.30.450.380">
    <property type="match status" value="1"/>
</dbReference>
<dbReference type="AlphaFoldDB" id="A0A841AAJ6"/>
<evidence type="ECO:0000313" key="1">
    <source>
        <dbReference type="EMBL" id="MBB5830963.1"/>
    </source>
</evidence>
<organism evidence="1 2">
    <name type="scientific">Brachybacterium aquaticum</name>
    <dbReference type="NCBI Taxonomy" id="1432564"/>
    <lineage>
        <taxon>Bacteria</taxon>
        <taxon>Bacillati</taxon>
        <taxon>Actinomycetota</taxon>
        <taxon>Actinomycetes</taxon>
        <taxon>Micrococcales</taxon>
        <taxon>Dermabacteraceae</taxon>
        <taxon>Brachybacterium</taxon>
    </lineage>
</organism>
<evidence type="ECO:0000313" key="2">
    <source>
        <dbReference type="Proteomes" id="UP000588158"/>
    </source>
</evidence>
<dbReference type="EMBL" id="JACHLZ010000001">
    <property type="protein sequence ID" value="MBB5830963.1"/>
    <property type="molecule type" value="Genomic_DNA"/>
</dbReference>
<gene>
    <name evidence="1" type="ORF">HNR70_000776</name>
</gene>
<reference evidence="1 2" key="1">
    <citation type="submission" date="2020-08" db="EMBL/GenBank/DDBJ databases">
        <title>Sequencing the genomes of 1000 actinobacteria strains.</title>
        <authorList>
            <person name="Klenk H.-P."/>
        </authorList>
    </citation>
    <scope>NUCLEOTIDE SEQUENCE [LARGE SCALE GENOMIC DNA]</scope>
    <source>
        <strain evidence="1 2">DSM 28796</strain>
    </source>
</reference>
<accession>A0A841AAJ6</accession>
<keyword evidence="2" id="KW-1185">Reference proteome</keyword>
<name>A0A841AAJ6_9MICO</name>
<sequence length="91" mass="10226">MDAATIIESESRELIRRRGLDVRADQLEPLIREVVADYEHRSAKGEVPVLRDADTMVAEVAARIGGFGPLQEMLDDPEIEEIWLNSPLLRA</sequence>
<dbReference type="Proteomes" id="UP000588158">
    <property type="component" value="Unassembled WGS sequence"/>
</dbReference>